<dbReference type="HOGENOM" id="CLU_046301_0_0_1"/>
<dbReference type="STRING" id="597362.K5X4A1"/>
<evidence type="ECO:0000313" key="1">
    <source>
        <dbReference type="EMBL" id="EKM82641.1"/>
    </source>
</evidence>
<dbReference type="AlphaFoldDB" id="K5X4A1"/>
<evidence type="ECO:0000313" key="2">
    <source>
        <dbReference type="Proteomes" id="UP000008493"/>
    </source>
</evidence>
<organism evidence="1 2">
    <name type="scientific">Agaricus bisporus var. burnettii (strain JB137-S8 / ATCC MYA-4627 / FGSC 10392)</name>
    <name type="common">White button mushroom</name>
    <dbReference type="NCBI Taxonomy" id="597362"/>
    <lineage>
        <taxon>Eukaryota</taxon>
        <taxon>Fungi</taxon>
        <taxon>Dikarya</taxon>
        <taxon>Basidiomycota</taxon>
        <taxon>Agaricomycotina</taxon>
        <taxon>Agaricomycetes</taxon>
        <taxon>Agaricomycetidae</taxon>
        <taxon>Agaricales</taxon>
        <taxon>Agaricineae</taxon>
        <taxon>Agaricaceae</taxon>
        <taxon>Agaricus</taxon>
    </lineage>
</organism>
<sequence length="471" mass="52751">MLLTPTSANINLPNQPGFWGRFKPKNKEPDLRQQAAQMSLETQRLLTLVFGEQESIHKLPQTYFDLEALARDWAKPPPGAEFFLRVPIEYASVHAARLVSGLYIYVRLTSERLDIDADIVQLAGDDSYQIAIKGVYGLRVEIVTDAPPPPDEPPPPPPPPVLDMPATFSLELEPGQTVALDVSVVSDELDMARMDDGTIVDGQFWGKLDIVHQGDNHKLSFSGTRMPPGEEYSADIMFDSKIISKLAIASKPPVAKCQLSVICPASQYCDITLQTSPYWKLSMIWPPAEAVQGDPNRVKLFFQSHPGGAMEHYTSETVTTAFYYEATPDVSMIDTNSFINSRNGFAMPFRDFLLHLKNVLDQLGLSIHARTNFINNNIASWSLHRNIAYRFLTPAKIAAAIDITVHVNPCTFTRLFLIWRGLNDEDVSADFDGAGEKEANVFNWREIIGWSEHMKDPNLFRILELSVMDIT</sequence>
<protein>
    <submittedName>
        <fullName evidence="1">Uncharacterized protein</fullName>
    </submittedName>
</protein>
<gene>
    <name evidence="1" type="ORF">AGABI1DRAFT_68441</name>
</gene>
<name>K5X4A1_AGABU</name>
<dbReference type="RefSeq" id="XP_007326238.1">
    <property type="nucleotide sequence ID" value="XM_007326176.1"/>
</dbReference>
<dbReference type="OMA" id="ARTNFIN"/>
<proteinExistence type="predicted"/>
<dbReference type="EMBL" id="JH971386">
    <property type="protein sequence ID" value="EKM82641.1"/>
    <property type="molecule type" value="Genomic_DNA"/>
</dbReference>
<keyword evidence="2" id="KW-1185">Reference proteome</keyword>
<dbReference type="eggNOG" id="ENOG502SJWR">
    <property type="taxonomic scope" value="Eukaryota"/>
</dbReference>
<accession>K5X4A1</accession>
<dbReference type="Proteomes" id="UP000008493">
    <property type="component" value="Unassembled WGS sequence"/>
</dbReference>
<dbReference type="KEGG" id="abp:AGABI1DRAFT68441"/>
<dbReference type="InParanoid" id="K5X4A1"/>
<dbReference type="OrthoDB" id="3335814at2759"/>
<dbReference type="GeneID" id="18830741"/>
<reference evidence="2" key="1">
    <citation type="journal article" date="2012" name="Proc. Natl. Acad. Sci. U.S.A.">
        <title>Genome sequence of the button mushroom Agaricus bisporus reveals mechanisms governing adaptation to a humic-rich ecological niche.</title>
        <authorList>
            <person name="Morin E."/>
            <person name="Kohler A."/>
            <person name="Baker A.R."/>
            <person name="Foulongne-Oriol M."/>
            <person name="Lombard V."/>
            <person name="Nagy L.G."/>
            <person name="Ohm R.A."/>
            <person name="Patyshakuliyeva A."/>
            <person name="Brun A."/>
            <person name="Aerts A.L."/>
            <person name="Bailey A.M."/>
            <person name="Billette C."/>
            <person name="Coutinho P.M."/>
            <person name="Deakin G."/>
            <person name="Doddapaneni H."/>
            <person name="Floudas D."/>
            <person name="Grimwood J."/>
            <person name="Hilden K."/>
            <person name="Kuees U."/>
            <person name="LaButti K.M."/>
            <person name="Lapidus A."/>
            <person name="Lindquist E.A."/>
            <person name="Lucas S.M."/>
            <person name="Murat C."/>
            <person name="Riley R.W."/>
            <person name="Salamov A.A."/>
            <person name="Schmutz J."/>
            <person name="Subramanian V."/>
            <person name="Woesten H.A.B."/>
            <person name="Xu J."/>
            <person name="Eastwood D.C."/>
            <person name="Foster G.D."/>
            <person name="Sonnenberg A.S."/>
            <person name="Cullen D."/>
            <person name="de Vries R.P."/>
            <person name="Lundell T."/>
            <person name="Hibbett D.S."/>
            <person name="Henrissat B."/>
            <person name="Burton K.S."/>
            <person name="Kerrigan R.W."/>
            <person name="Challen M.P."/>
            <person name="Grigoriev I.V."/>
            <person name="Martin F."/>
        </authorList>
    </citation>
    <scope>NUCLEOTIDE SEQUENCE [LARGE SCALE GENOMIC DNA]</scope>
    <source>
        <strain evidence="2">JB137-S8 / ATCC MYA-4627 / FGSC 10392</strain>
    </source>
</reference>